<dbReference type="Pfam" id="PF02374">
    <property type="entry name" value="ArsA_ATPase"/>
    <property type="match status" value="1"/>
</dbReference>
<dbReference type="EMBL" id="JADBGI010000029">
    <property type="protein sequence ID" value="MBE3001832.1"/>
    <property type="molecule type" value="Genomic_DNA"/>
</dbReference>
<dbReference type="RefSeq" id="WP_193124423.1">
    <property type="nucleotide sequence ID" value="NZ_JADBGI010000029.1"/>
</dbReference>
<evidence type="ECO:0000313" key="3">
    <source>
        <dbReference type="Proteomes" id="UP000806528"/>
    </source>
</evidence>
<dbReference type="Proteomes" id="UP000806528">
    <property type="component" value="Unassembled WGS sequence"/>
</dbReference>
<dbReference type="InterPro" id="IPR027417">
    <property type="entry name" value="P-loop_NTPase"/>
</dbReference>
<dbReference type="InterPro" id="IPR025723">
    <property type="entry name" value="ArsA/GET3_ATPase-like"/>
</dbReference>
<dbReference type="PANTHER" id="PTHR10803:SF31">
    <property type="entry name" value="ATPASE RV3679-RELATED"/>
    <property type="match status" value="1"/>
</dbReference>
<reference evidence="2 3" key="1">
    <citation type="submission" date="2020-09" db="EMBL/GenBank/DDBJ databases">
        <title>Diversity and distribution of actinomycetes associated with coral in the coast of Hainan.</title>
        <authorList>
            <person name="Li F."/>
        </authorList>
    </citation>
    <scope>NUCLEOTIDE SEQUENCE [LARGE SCALE GENOMIC DNA]</scope>
    <source>
        <strain evidence="2 3">HNM0947</strain>
    </source>
</reference>
<protein>
    <submittedName>
        <fullName evidence="2">ATPase</fullName>
    </submittedName>
</protein>
<keyword evidence="3" id="KW-1185">Reference proteome</keyword>
<dbReference type="PANTHER" id="PTHR10803">
    <property type="entry name" value="ARSENICAL PUMP-DRIVING ATPASE ARSENITE-TRANSLOCATING ATPASE"/>
    <property type="match status" value="1"/>
</dbReference>
<dbReference type="InterPro" id="IPR016300">
    <property type="entry name" value="ATPase_ArsA/GET3"/>
</dbReference>
<organism evidence="2 3">
    <name type="scientific">Nocardiopsis coralli</name>
    <dbReference type="NCBI Taxonomy" id="2772213"/>
    <lineage>
        <taxon>Bacteria</taxon>
        <taxon>Bacillati</taxon>
        <taxon>Actinomycetota</taxon>
        <taxon>Actinomycetes</taxon>
        <taxon>Streptosporangiales</taxon>
        <taxon>Nocardiopsidaceae</taxon>
        <taxon>Nocardiopsis</taxon>
    </lineage>
</organism>
<feature type="domain" description="ArsA/GET3 Anion-transporting ATPase-like" evidence="1">
    <location>
        <begin position="21"/>
        <end position="184"/>
    </location>
</feature>
<accession>A0ABR9PDD6</accession>
<comment type="caution">
    <text evidence="2">The sequence shown here is derived from an EMBL/GenBank/DDBJ whole genome shotgun (WGS) entry which is preliminary data.</text>
</comment>
<proteinExistence type="predicted"/>
<dbReference type="SUPFAM" id="SSF52540">
    <property type="entry name" value="P-loop containing nucleoside triphosphate hydrolases"/>
    <property type="match status" value="1"/>
</dbReference>
<evidence type="ECO:0000313" key="2">
    <source>
        <dbReference type="EMBL" id="MBE3001832.1"/>
    </source>
</evidence>
<sequence>MSEREHRSPGSWGPCADARLHIVTGKGGTGKTTAAAALATALASGGRRTLLVEVEGRQGVAALLERSPLPYEERTMLSAPGGGTVSVLAADPESALMEYLELFYGMRRAGQALTRLGAVDFATTVAPGVRDVLLTGKATEAVRRRKGHRGRPSSAPAGTPFAYDAVVMDAPPTGRIGRFLNVNAEVAGLAKVGPVHDHAARAAEVIRSDRTRVHVVTLLEEMPAQETADGLDELAGLGLHPGAVLVNMVRPRLLGDADLEAARAGTLDRASLAAGLAAAGLPEPEDLAAGLEGELHTHAVRTELEERVRGELTALGRPVLEMPRLERGSGEQAVQRLARALTDQGVGR</sequence>
<evidence type="ECO:0000259" key="1">
    <source>
        <dbReference type="Pfam" id="PF02374"/>
    </source>
</evidence>
<dbReference type="Gene3D" id="3.40.50.300">
    <property type="entry name" value="P-loop containing nucleotide triphosphate hydrolases"/>
    <property type="match status" value="1"/>
</dbReference>
<gene>
    <name evidence="2" type="ORF">IDM40_24510</name>
</gene>
<name>A0ABR9PDD6_9ACTN</name>